<dbReference type="EMBL" id="LAZR01009278">
    <property type="protein sequence ID" value="KKM73599.1"/>
    <property type="molecule type" value="Genomic_DNA"/>
</dbReference>
<dbReference type="AlphaFoldDB" id="A0A0F9JUW4"/>
<gene>
    <name evidence="1" type="ORF">LCGC14_1408840</name>
</gene>
<comment type="caution">
    <text evidence="1">The sequence shown here is derived from an EMBL/GenBank/DDBJ whole genome shotgun (WGS) entry which is preliminary data.</text>
</comment>
<accession>A0A0F9JUW4</accession>
<organism evidence="1">
    <name type="scientific">marine sediment metagenome</name>
    <dbReference type="NCBI Taxonomy" id="412755"/>
    <lineage>
        <taxon>unclassified sequences</taxon>
        <taxon>metagenomes</taxon>
        <taxon>ecological metagenomes</taxon>
    </lineage>
</organism>
<sequence length="62" mass="7220">MKYFNLQWYKYLFSETSNEIGWILTIWCRLRKHPAGISLYYPGGLEPGMRCKNCGDDLGIDG</sequence>
<proteinExistence type="predicted"/>
<reference evidence="1" key="1">
    <citation type="journal article" date="2015" name="Nature">
        <title>Complex archaea that bridge the gap between prokaryotes and eukaryotes.</title>
        <authorList>
            <person name="Spang A."/>
            <person name="Saw J.H."/>
            <person name="Jorgensen S.L."/>
            <person name="Zaremba-Niedzwiedzka K."/>
            <person name="Martijn J."/>
            <person name="Lind A.E."/>
            <person name="van Eijk R."/>
            <person name="Schleper C."/>
            <person name="Guy L."/>
            <person name="Ettema T.J."/>
        </authorList>
    </citation>
    <scope>NUCLEOTIDE SEQUENCE</scope>
</reference>
<name>A0A0F9JUW4_9ZZZZ</name>
<protein>
    <submittedName>
        <fullName evidence="1">Uncharacterized protein</fullName>
    </submittedName>
</protein>
<evidence type="ECO:0000313" key="1">
    <source>
        <dbReference type="EMBL" id="KKM73599.1"/>
    </source>
</evidence>